<feature type="domain" description="Glycosyltransferase 2-like" evidence="1">
    <location>
        <begin position="6"/>
        <end position="138"/>
    </location>
</feature>
<dbReference type="EMBL" id="JAPDOB010000001">
    <property type="protein sequence ID" value="MCW3797127.1"/>
    <property type="molecule type" value="Genomic_DNA"/>
</dbReference>
<dbReference type="Pfam" id="PF00535">
    <property type="entry name" value="Glycos_transf_2"/>
    <property type="match status" value="1"/>
</dbReference>
<keyword evidence="2" id="KW-0328">Glycosyltransferase</keyword>
<dbReference type="GO" id="GO:0016757">
    <property type="term" value="F:glycosyltransferase activity"/>
    <property type="evidence" value="ECO:0007669"/>
    <property type="project" value="UniProtKB-KW"/>
</dbReference>
<evidence type="ECO:0000313" key="3">
    <source>
        <dbReference type="Proteomes" id="UP001526246"/>
    </source>
</evidence>
<dbReference type="PANTHER" id="PTHR43685">
    <property type="entry name" value="GLYCOSYLTRANSFERASE"/>
    <property type="match status" value="1"/>
</dbReference>
<dbReference type="InterPro" id="IPR050834">
    <property type="entry name" value="Glycosyltransf_2"/>
</dbReference>
<name>A0ABT3JDI3_9SPHN</name>
<dbReference type="EC" id="2.4.-.-" evidence="2"/>
<evidence type="ECO:0000313" key="2">
    <source>
        <dbReference type="EMBL" id="MCW3797127.1"/>
    </source>
</evidence>
<protein>
    <submittedName>
        <fullName evidence="2">Glycosyltransferase</fullName>
        <ecNumber evidence="2">2.4.-.-</ecNumber>
    </submittedName>
</protein>
<dbReference type="InterPro" id="IPR029044">
    <property type="entry name" value="Nucleotide-diphossugar_trans"/>
</dbReference>
<accession>A0ABT3JDI3</accession>
<comment type="caution">
    <text evidence="2">The sequence shown here is derived from an EMBL/GenBank/DDBJ whole genome shotgun (WGS) entry which is preliminary data.</text>
</comment>
<dbReference type="RefSeq" id="WP_264881240.1">
    <property type="nucleotide sequence ID" value="NZ_JAPDOB010000001.1"/>
</dbReference>
<gene>
    <name evidence="2" type="ORF">OMW55_04810</name>
</gene>
<keyword evidence="3" id="KW-1185">Reference proteome</keyword>
<dbReference type="InterPro" id="IPR001173">
    <property type="entry name" value="Glyco_trans_2-like"/>
</dbReference>
<sequence length="291" mass="32936">MATLDIGLPVYNGEKYLGEAIESLRAQTFGDFTLFISDNGSTDRTPDICREHAAADGRIRFTRSDVNRGAAWNFNTVFEAGNADFFKWAAHDDLHDPTYVERCMDVLRREPAVVLCYTGARYIDAEGRSITGDMSNRCHLRQDRPHQRLRGYFGTFPSHVLFGVGRRAALARTRLWGSFASADRVLVSEIALQGQVHEIAEPLFIRRLHPDISWTMATTDKEYALWYDPANRDKVPLLRRAVEYVRGVGHAGLPLPDRLGSYAEVARYAVWDRGFRKLPRYAAKLAARAGR</sequence>
<organism evidence="2 3">
    <name type="scientific">Sphingomonas arvum</name>
    <dbReference type="NCBI Taxonomy" id="2992113"/>
    <lineage>
        <taxon>Bacteria</taxon>
        <taxon>Pseudomonadati</taxon>
        <taxon>Pseudomonadota</taxon>
        <taxon>Alphaproteobacteria</taxon>
        <taxon>Sphingomonadales</taxon>
        <taxon>Sphingomonadaceae</taxon>
        <taxon>Sphingomonas</taxon>
    </lineage>
</organism>
<dbReference type="Proteomes" id="UP001526246">
    <property type="component" value="Unassembled WGS sequence"/>
</dbReference>
<keyword evidence="2" id="KW-0808">Transferase</keyword>
<dbReference type="SUPFAM" id="SSF53448">
    <property type="entry name" value="Nucleotide-diphospho-sugar transferases"/>
    <property type="match status" value="1"/>
</dbReference>
<proteinExistence type="predicted"/>
<dbReference type="Gene3D" id="3.90.550.10">
    <property type="entry name" value="Spore Coat Polysaccharide Biosynthesis Protein SpsA, Chain A"/>
    <property type="match status" value="1"/>
</dbReference>
<evidence type="ECO:0000259" key="1">
    <source>
        <dbReference type="Pfam" id="PF00535"/>
    </source>
</evidence>
<reference evidence="2 3" key="1">
    <citation type="submission" date="2022-10" db="EMBL/GenBank/DDBJ databases">
        <title>Sphingomonas sp.</title>
        <authorList>
            <person name="Jin C."/>
        </authorList>
    </citation>
    <scope>NUCLEOTIDE SEQUENCE [LARGE SCALE GENOMIC DNA]</scope>
    <source>
        <strain evidence="2 3">BN140010</strain>
    </source>
</reference>
<dbReference type="PANTHER" id="PTHR43685:SF2">
    <property type="entry name" value="GLYCOSYLTRANSFERASE 2-LIKE DOMAIN-CONTAINING PROTEIN"/>
    <property type="match status" value="1"/>
</dbReference>